<dbReference type="PANTHER" id="PTHR22749">
    <property type="entry name" value="RIBOFLAVIN KINASE/FMN ADENYLYLTRANSFERASE"/>
    <property type="match status" value="1"/>
</dbReference>
<name>A0A1C7NQS7_9FUNG</name>
<sequence>MSTDNINTDRPLIVGPEKLEAPYPISVSGTVVKGFGRGSKELGIPTANLNEEALNEMFNECETGVYYGWSQVGEKDSTVYPMVMSLGWNPYYKNEKKSAEVHILHEFESDFYGESIRIIVTGYIRPEQNYPSLDALIRDIKTDIEVARQSLKREAYGAIRHDTLFSKKTN</sequence>
<evidence type="ECO:0000256" key="1">
    <source>
        <dbReference type="ARBA" id="ARBA00001947"/>
    </source>
</evidence>
<keyword evidence="12 19" id="KW-0418">Kinase</keyword>
<evidence type="ECO:0000256" key="11">
    <source>
        <dbReference type="ARBA" id="ARBA00022741"/>
    </source>
</evidence>
<feature type="domain" description="Riboflavin kinase" evidence="18">
    <location>
        <begin position="20"/>
        <end position="152"/>
    </location>
</feature>
<keyword evidence="11" id="KW-0547">Nucleotide-binding</keyword>
<evidence type="ECO:0000256" key="6">
    <source>
        <dbReference type="ARBA" id="ARBA00017394"/>
    </source>
</evidence>
<proteinExistence type="inferred from homology"/>
<dbReference type="GO" id="GO:0046872">
    <property type="term" value="F:metal ion binding"/>
    <property type="evidence" value="ECO:0007669"/>
    <property type="project" value="UniProtKB-KW"/>
</dbReference>
<dbReference type="Pfam" id="PF01687">
    <property type="entry name" value="Flavokinase"/>
    <property type="match status" value="1"/>
</dbReference>
<keyword evidence="8" id="KW-0288">FMN</keyword>
<dbReference type="InterPro" id="IPR023468">
    <property type="entry name" value="Riboflavin_kinase"/>
</dbReference>
<gene>
    <name evidence="19" type="primary">fmn1_1</name>
    <name evidence="19" type="ORF">A0J61_00639</name>
</gene>
<dbReference type="SMART" id="SM00904">
    <property type="entry name" value="Flavokinase"/>
    <property type="match status" value="1"/>
</dbReference>
<dbReference type="GO" id="GO:0008531">
    <property type="term" value="F:riboflavin kinase activity"/>
    <property type="evidence" value="ECO:0007669"/>
    <property type="project" value="UniProtKB-EC"/>
</dbReference>
<evidence type="ECO:0000256" key="12">
    <source>
        <dbReference type="ARBA" id="ARBA00022777"/>
    </source>
</evidence>
<dbReference type="GO" id="GO:0005524">
    <property type="term" value="F:ATP binding"/>
    <property type="evidence" value="ECO:0007669"/>
    <property type="project" value="UniProtKB-KW"/>
</dbReference>
<dbReference type="UniPathway" id="UPA00276">
    <property type="reaction ID" value="UER00406"/>
</dbReference>
<keyword evidence="13" id="KW-0862">Zinc</keyword>
<evidence type="ECO:0000256" key="8">
    <source>
        <dbReference type="ARBA" id="ARBA00022643"/>
    </source>
</evidence>
<evidence type="ECO:0000256" key="4">
    <source>
        <dbReference type="ARBA" id="ARBA00010108"/>
    </source>
</evidence>
<evidence type="ECO:0000256" key="7">
    <source>
        <dbReference type="ARBA" id="ARBA00022630"/>
    </source>
</evidence>
<evidence type="ECO:0000256" key="15">
    <source>
        <dbReference type="ARBA" id="ARBA00029789"/>
    </source>
</evidence>
<dbReference type="InParanoid" id="A0A1C7NQS7"/>
<evidence type="ECO:0000313" key="19">
    <source>
        <dbReference type="EMBL" id="OBZ91310.1"/>
    </source>
</evidence>
<dbReference type="Gene3D" id="2.40.30.30">
    <property type="entry name" value="Riboflavin kinase-like"/>
    <property type="match status" value="1"/>
</dbReference>
<evidence type="ECO:0000256" key="5">
    <source>
        <dbReference type="ARBA" id="ARBA00012105"/>
    </source>
</evidence>
<comment type="cofactor">
    <cofactor evidence="1">
        <name>Zn(2+)</name>
        <dbReference type="ChEBI" id="CHEBI:29105"/>
    </cofactor>
</comment>
<comment type="function">
    <text evidence="2">Catalyzes the phosphorylation of riboflavin (vitamin B2) to form flavin mononucleotide (FMN) coenzyme.</text>
</comment>
<dbReference type="InterPro" id="IPR015865">
    <property type="entry name" value="Riboflavin_kinase_bac/euk"/>
</dbReference>
<dbReference type="OrthoDB" id="276388at2759"/>
<dbReference type="STRING" id="101091.A0A1C7NQS7"/>
<comment type="pathway">
    <text evidence="3">Cofactor biosynthesis; FMN biosynthesis; FMN from riboflavin (ATP route): step 1/1.</text>
</comment>
<evidence type="ECO:0000256" key="3">
    <source>
        <dbReference type="ARBA" id="ARBA00005201"/>
    </source>
</evidence>
<dbReference type="EC" id="2.7.1.26" evidence="5"/>
<keyword evidence="20" id="KW-1185">Reference proteome</keyword>
<dbReference type="GO" id="GO:0009398">
    <property type="term" value="P:FMN biosynthetic process"/>
    <property type="evidence" value="ECO:0007669"/>
    <property type="project" value="UniProtKB-UniPathway"/>
</dbReference>
<organism evidence="19 20">
    <name type="scientific">Choanephora cucurbitarum</name>
    <dbReference type="NCBI Taxonomy" id="101091"/>
    <lineage>
        <taxon>Eukaryota</taxon>
        <taxon>Fungi</taxon>
        <taxon>Fungi incertae sedis</taxon>
        <taxon>Mucoromycota</taxon>
        <taxon>Mucoromycotina</taxon>
        <taxon>Mucoromycetes</taxon>
        <taxon>Mucorales</taxon>
        <taxon>Mucorineae</taxon>
        <taxon>Choanephoraceae</taxon>
        <taxon>Choanephoroideae</taxon>
        <taxon>Choanephora</taxon>
    </lineage>
</organism>
<accession>A0A1C7NQS7</accession>
<dbReference type="FunFam" id="2.40.30.30:FF:000002">
    <property type="entry name" value="Riboflavin kinase, putative"/>
    <property type="match status" value="1"/>
</dbReference>
<dbReference type="Proteomes" id="UP000093000">
    <property type="component" value="Unassembled WGS sequence"/>
</dbReference>
<evidence type="ECO:0000259" key="18">
    <source>
        <dbReference type="SMART" id="SM00904"/>
    </source>
</evidence>
<dbReference type="GO" id="GO:0009231">
    <property type="term" value="P:riboflavin biosynthetic process"/>
    <property type="evidence" value="ECO:0007669"/>
    <property type="project" value="InterPro"/>
</dbReference>
<keyword evidence="7" id="KW-0285">Flavoprotein</keyword>
<evidence type="ECO:0000256" key="16">
    <source>
        <dbReference type="ARBA" id="ARBA00029960"/>
    </source>
</evidence>
<dbReference type="FunCoup" id="A0A1C7NQS7">
    <property type="interactions" value="353"/>
</dbReference>
<evidence type="ECO:0000256" key="9">
    <source>
        <dbReference type="ARBA" id="ARBA00022679"/>
    </source>
</evidence>
<evidence type="ECO:0000256" key="10">
    <source>
        <dbReference type="ARBA" id="ARBA00022723"/>
    </source>
</evidence>
<keyword evidence="9" id="KW-0808">Transferase</keyword>
<keyword evidence="10" id="KW-0479">Metal-binding</keyword>
<dbReference type="InterPro" id="IPR023465">
    <property type="entry name" value="Riboflavin_kinase_dom_sf"/>
</dbReference>
<dbReference type="EMBL" id="LUGH01000015">
    <property type="protein sequence ID" value="OBZ91310.1"/>
    <property type="molecule type" value="Genomic_DNA"/>
</dbReference>
<evidence type="ECO:0000256" key="17">
    <source>
        <dbReference type="ARBA" id="ARBA00077632"/>
    </source>
</evidence>
<dbReference type="PANTHER" id="PTHR22749:SF6">
    <property type="entry name" value="RIBOFLAVIN KINASE"/>
    <property type="match status" value="1"/>
</dbReference>
<evidence type="ECO:0000256" key="13">
    <source>
        <dbReference type="ARBA" id="ARBA00022833"/>
    </source>
</evidence>
<comment type="similarity">
    <text evidence="4">Belongs to the flavokinase family.</text>
</comment>
<reference evidence="19 20" key="1">
    <citation type="submission" date="2016-03" db="EMBL/GenBank/DDBJ databases">
        <title>Choanephora cucurbitarum.</title>
        <authorList>
            <person name="Min B."/>
            <person name="Park H."/>
            <person name="Park J.-H."/>
            <person name="Shin H.-D."/>
            <person name="Choi I.-G."/>
        </authorList>
    </citation>
    <scope>NUCLEOTIDE SEQUENCE [LARGE SCALE GENOMIC DNA]</scope>
    <source>
        <strain evidence="19 20">KUS-F28377</strain>
    </source>
</reference>
<dbReference type="AlphaFoldDB" id="A0A1C7NQS7"/>
<evidence type="ECO:0000256" key="14">
    <source>
        <dbReference type="ARBA" id="ARBA00022840"/>
    </source>
</evidence>
<evidence type="ECO:0000313" key="20">
    <source>
        <dbReference type="Proteomes" id="UP000093000"/>
    </source>
</evidence>
<dbReference type="GO" id="GO:0005739">
    <property type="term" value="C:mitochondrion"/>
    <property type="evidence" value="ECO:0007669"/>
    <property type="project" value="TreeGrafter"/>
</dbReference>
<comment type="caution">
    <text evidence="19">The sequence shown here is derived from an EMBL/GenBank/DDBJ whole genome shotgun (WGS) entry which is preliminary data.</text>
</comment>
<evidence type="ECO:0000256" key="2">
    <source>
        <dbReference type="ARBA" id="ARBA00003572"/>
    </source>
</evidence>
<protein>
    <recommendedName>
        <fullName evidence="6">Riboflavin kinase</fullName>
        <ecNumber evidence="5">2.7.1.26</ecNumber>
    </recommendedName>
    <alternativeName>
        <fullName evidence="17">ATP:riboflavin 5'-phosphotransferase</fullName>
    </alternativeName>
    <alternativeName>
        <fullName evidence="16">Flavin mononucleotide kinase 1</fullName>
    </alternativeName>
    <alternativeName>
        <fullName evidence="15">Flavokinase</fullName>
    </alternativeName>
</protein>
<keyword evidence="14" id="KW-0067">ATP-binding</keyword>
<dbReference type="SUPFAM" id="SSF82114">
    <property type="entry name" value="Riboflavin kinase-like"/>
    <property type="match status" value="1"/>
</dbReference>